<keyword evidence="2" id="KW-1185">Reference proteome</keyword>
<proteinExistence type="predicted"/>
<dbReference type="OrthoDB" id="2488763at2759"/>
<evidence type="ECO:0000313" key="1">
    <source>
        <dbReference type="EMBL" id="CAG8530531.1"/>
    </source>
</evidence>
<reference evidence="1" key="1">
    <citation type="submission" date="2021-06" db="EMBL/GenBank/DDBJ databases">
        <authorList>
            <person name="Kallberg Y."/>
            <person name="Tangrot J."/>
            <person name="Rosling A."/>
        </authorList>
    </citation>
    <scope>NUCLEOTIDE SEQUENCE</scope>
    <source>
        <strain evidence="1">FL966</strain>
    </source>
</reference>
<dbReference type="EMBL" id="CAJVQA010001905">
    <property type="protein sequence ID" value="CAG8530531.1"/>
    <property type="molecule type" value="Genomic_DNA"/>
</dbReference>
<sequence>MLCKGAKQTILVILNSEAAISIISKILVRKLNLKITEPSNTIVTIMNCARKHALGKIPDVKLAIGSIMMPTTFQIIENSKEKVHAYLHFGKGKLFLRYLDKSLKVPIFQAKKVEPLKTFSDKDNFFNHYKKEEIVKVKSYYTDEAITDEEDNLYTNSWVNIYSPAIYITAVEEFLTYEKVNKPELTLEEAIQALVQTDILSKKQKTEVILILKNYSDLFSTRLDKLRYAAGIQHEIDTEDTKPIKQVTYRIASDEQEFLNQKIKNLLDNGMFFDSRIDPEDLEGLSPIRDNMDWDC</sequence>
<comment type="caution">
    <text evidence="1">The sequence shown here is derived from an EMBL/GenBank/DDBJ whole genome shotgun (WGS) entry which is preliminary data.</text>
</comment>
<dbReference type="Proteomes" id="UP000789759">
    <property type="component" value="Unassembled WGS sequence"/>
</dbReference>
<dbReference type="Gene3D" id="2.40.70.10">
    <property type="entry name" value="Acid Proteases"/>
    <property type="match status" value="1"/>
</dbReference>
<accession>A0A9N9AJN9</accession>
<evidence type="ECO:0000313" key="2">
    <source>
        <dbReference type="Proteomes" id="UP000789759"/>
    </source>
</evidence>
<protein>
    <submittedName>
        <fullName evidence="1">7487_t:CDS:1</fullName>
    </submittedName>
</protein>
<dbReference type="AlphaFoldDB" id="A0A9N9AJN9"/>
<name>A0A9N9AJN9_9GLOM</name>
<gene>
    <name evidence="1" type="ORF">CPELLU_LOCUS3822</name>
</gene>
<dbReference type="InterPro" id="IPR021109">
    <property type="entry name" value="Peptidase_aspartic_dom_sf"/>
</dbReference>
<organism evidence="1 2">
    <name type="scientific">Cetraspora pellucida</name>
    <dbReference type="NCBI Taxonomy" id="1433469"/>
    <lineage>
        <taxon>Eukaryota</taxon>
        <taxon>Fungi</taxon>
        <taxon>Fungi incertae sedis</taxon>
        <taxon>Mucoromycota</taxon>
        <taxon>Glomeromycotina</taxon>
        <taxon>Glomeromycetes</taxon>
        <taxon>Diversisporales</taxon>
        <taxon>Gigasporaceae</taxon>
        <taxon>Cetraspora</taxon>
    </lineage>
</organism>